<reference evidence="4" key="1">
    <citation type="submission" date="2021-11" db="EMBL/GenBank/DDBJ databases">
        <authorList>
            <consortium name="Genoscope - CEA"/>
            <person name="William W."/>
        </authorList>
    </citation>
    <scope>NUCLEOTIDE SEQUENCE</scope>
</reference>
<evidence type="ECO:0000313" key="4">
    <source>
        <dbReference type="EMBL" id="CAH0371526.1"/>
    </source>
</evidence>
<dbReference type="Gene3D" id="1.25.40.20">
    <property type="entry name" value="Ankyrin repeat-containing domain"/>
    <property type="match status" value="1"/>
</dbReference>
<dbReference type="PANTHER" id="PTHR24189">
    <property type="entry name" value="MYOTROPHIN"/>
    <property type="match status" value="1"/>
</dbReference>
<dbReference type="AlphaFoldDB" id="A0A8J2SIK4"/>
<dbReference type="InterPro" id="IPR002110">
    <property type="entry name" value="Ankyrin_rpt"/>
</dbReference>
<dbReference type="PANTHER" id="PTHR24189:SF50">
    <property type="entry name" value="ANKYRIN REPEAT AND SOCS BOX PROTEIN 2"/>
    <property type="match status" value="1"/>
</dbReference>
<protein>
    <recommendedName>
        <fullName evidence="6">Ankyrin repeat domain-containing protein</fullName>
    </recommendedName>
</protein>
<feature type="repeat" description="ANK" evidence="3">
    <location>
        <begin position="100"/>
        <end position="132"/>
    </location>
</feature>
<sequence>MPGLSDDLCLAARMGDVATVQAWLEAGGNPDERMARSDATDTNMRGHEIGQTLLHYAVGGPNVSVASDPNLLADLERRRTNIVRMLLAHGATADAVNDAGNNTPLFIAALYGQAESAEQLCLAGANVNHTRSSGDFPLWYATRKSPRTVRVLLRFGADPSMTYIDGGRTLTPEEHANLHSESYFGSIYRESARILADARLLRPRLRQIFALRALVHRGRATPTSETPEGFALLFFAPKSRPRTRAAWRRAPPGLPDPLAHLVCKFWLGEPPRRRRAAPATE</sequence>
<proteinExistence type="predicted"/>
<keyword evidence="5" id="KW-1185">Reference proteome</keyword>
<dbReference type="OrthoDB" id="194358at2759"/>
<dbReference type="PROSITE" id="PS50088">
    <property type="entry name" value="ANK_REPEAT"/>
    <property type="match status" value="1"/>
</dbReference>
<keyword evidence="1" id="KW-0677">Repeat</keyword>
<dbReference type="SUPFAM" id="SSF48403">
    <property type="entry name" value="Ankyrin repeat"/>
    <property type="match status" value="1"/>
</dbReference>
<dbReference type="EMBL" id="CAKKNE010000003">
    <property type="protein sequence ID" value="CAH0371526.1"/>
    <property type="molecule type" value="Genomic_DNA"/>
</dbReference>
<name>A0A8J2SIK4_9STRA</name>
<dbReference type="InterPro" id="IPR036770">
    <property type="entry name" value="Ankyrin_rpt-contain_sf"/>
</dbReference>
<evidence type="ECO:0000256" key="2">
    <source>
        <dbReference type="ARBA" id="ARBA00023043"/>
    </source>
</evidence>
<keyword evidence="2 3" id="KW-0040">ANK repeat</keyword>
<dbReference type="SMART" id="SM00248">
    <property type="entry name" value="ANK"/>
    <property type="match status" value="4"/>
</dbReference>
<evidence type="ECO:0000313" key="5">
    <source>
        <dbReference type="Proteomes" id="UP000789595"/>
    </source>
</evidence>
<dbReference type="Pfam" id="PF12796">
    <property type="entry name" value="Ank_2"/>
    <property type="match status" value="1"/>
</dbReference>
<evidence type="ECO:0000256" key="3">
    <source>
        <dbReference type="PROSITE-ProRule" id="PRU00023"/>
    </source>
</evidence>
<evidence type="ECO:0000256" key="1">
    <source>
        <dbReference type="ARBA" id="ARBA00022737"/>
    </source>
</evidence>
<evidence type="ECO:0008006" key="6">
    <source>
        <dbReference type="Google" id="ProtNLM"/>
    </source>
</evidence>
<dbReference type="InterPro" id="IPR050745">
    <property type="entry name" value="Multifunctional_regulatory"/>
</dbReference>
<accession>A0A8J2SIK4</accession>
<comment type="caution">
    <text evidence="4">The sequence shown here is derived from an EMBL/GenBank/DDBJ whole genome shotgun (WGS) entry which is preliminary data.</text>
</comment>
<dbReference type="Proteomes" id="UP000789595">
    <property type="component" value="Unassembled WGS sequence"/>
</dbReference>
<organism evidence="4 5">
    <name type="scientific">Pelagomonas calceolata</name>
    <dbReference type="NCBI Taxonomy" id="35677"/>
    <lineage>
        <taxon>Eukaryota</taxon>
        <taxon>Sar</taxon>
        <taxon>Stramenopiles</taxon>
        <taxon>Ochrophyta</taxon>
        <taxon>Pelagophyceae</taxon>
        <taxon>Pelagomonadales</taxon>
        <taxon>Pelagomonadaceae</taxon>
        <taxon>Pelagomonas</taxon>
    </lineage>
</organism>
<gene>
    <name evidence="4" type="ORF">PECAL_3P14750</name>
</gene>